<sequence length="700" mass="79934">MKEIKELLSSELKNENIISDKIERIIFDIIFKHIKDLVFIMRVEEGPVFRYLFANEPGLKHASLTNHFIGKTLSEAIPDERAHSIQLEYEKILDKKETMVYSDEVKLPDGSTMIGESFLTPILDGDNHVRYVVSVTRDITTALLEKKQLIKSEQKYRSIVDHNLDGILSINLKGLILEMNPAGNKLTGYTEKQLTNRSIFDLISEQDIADFQSLFNKTKDGYPSESLDIRFVHRKGHYLTIHLKTVPIVIDSEIEGIYVIIKDISEQAKHAETIKYMAFHDHLTGLFNRRALLGDLDDHIAEAKMNGNEFALLSIDLDRFKYLNDTLGHIVGDEILKKVAERLSEFKGKHCSVYRQGGDEFIILLLNVDRRKASQFAQSILARFSSSFYLHSKEYYITPSIGVSMYPNDGNNAETLIKNADEALFRVKEKGKAHFQFYRSDMNSIINNVVELETYLRKAIERNELTLYYQPQVDLLTMKIKSYEALLRWKNQELGHISPADFIPLAEDTGLIIPIGNWVIETACKQIKEWATKGKTDFKIAINISPKQFQQHRLLLIIRTAIEKYRIDPKLLEIEITEGAMQDTKDTAPILSGLKELGVSISVDDFGTGYSSLNYLKQFPIDVLKIDKSFVKDVHSNEKDAAITTTIIHLGRSLGMEVIAEGVENAEQEKFLLNANCQKAQGFLYSKPLPAEEIEKKFMK</sequence>
<dbReference type="PANTHER" id="PTHR44757">
    <property type="entry name" value="DIGUANYLATE CYCLASE DGCP"/>
    <property type="match status" value="1"/>
</dbReference>
<proteinExistence type="predicted"/>
<dbReference type="SUPFAM" id="SSF141868">
    <property type="entry name" value="EAL domain-like"/>
    <property type="match status" value="1"/>
</dbReference>
<dbReference type="PROSITE" id="PS50113">
    <property type="entry name" value="PAC"/>
    <property type="match status" value="1"/>
</dbReference>
<dbReference type="InterPro" id="IPR029787">
    <property type="entry name" value="Nucleotide_cyclase"/>
</dbReference>
<feature type="domain" description="PAS" evidence="1">
    <location>
        <begin position="152"/>
        <end position="222"/>
    </location>
</feature>
<dbReference type="InterPro" id="IPR013656">
    <property type="entry name" value="PAS_4"/>
</dbReference>
<keyword evidence="6" id="KW-1185">Reference proteome</keyword>
<dbReference type="SMART" id="SM00086">
    <property type="entry name" value="PAC"/>
    <property type="match status" value="2"/>
</dbReference>
<dbReference type="NCBIfam" id="TIGR00254">
    <property type="entry name" value="GGDEF"/>
    <property type="match status" value="1"/>
</dbReference>
<dbReference type="PROSITE" id="PS50887">
    <property type="entry name" value="GGDEF"/>
    <property type="match status" value="1"/>
</dbReference>
<dbReference type="Gene3D" id="3.30.450.20">
    <property type="entry name" value="PAS domain"/>
    <property type="match status" value="2"/>
</dbReference>
<protein>
    <submittedName>
        <fullName evidence="5">EAL domain-containing protein</fullName>
    </submittedName>
</protein>
<dbReference type="Pfam" id="PF00563">
    <property type="entry name" value="EAL"/>
    <property type="match status" value="1"/>
</dbReference>
<dbReference type="PROSITE" id="PS50112">
    <property type="entry name" value="PAS"/>
    <property type="match status" value="1"/>
</dbReference>
<name>A0ABW6JXY6_9BACI</name>
<dbReference type="Gene3D" id="3.20.20.450">
    <property type="entry name" value="EAL domain"/>
    <property type="match status" value="1"/>
</dbReference>
<organism evidence="5 6">
    <name type="scientific">Cytobacillus mangrovibacter</name>
    <dbReference type="NCBI Taxonomy" id="3299024"/>
    <lineage>
        <taxon>Bacteria</taxon>
        <taxon>Bacillati</taxon>
        <taxon>Bacillota</taxon>
        <taxon>Bacilli</taxon>
        <taxon>Bacillales</taxon>
        <taxon>Bacillaceae</taxon>
        <taxon>Cytobacillus</taxon>
    </lineage>
</organism>
<dbReference type="PROSITE" id="PS50883">
    <property type="entry name" value="EAL"/>
    <property type="match status" value="1"/>
</dbReference>
<dbReference type="SMART" id="SM00267">
    <property type="entry name" value="GGDEF"/>
    <property type="match status" value="1"/>
</dbReference>
<dbReference type="InterPro" id="IPR035919">
    <property type="entry name" value="EAL_sf"/>
</dbReference>
<dbReference type="InterPro" id="IPR001633">
    <property type="entry name" value="EAL_dom"/>
</dbReference>
<reference evidence="5 6" key="1">
    <citation type="submission" date="2024-08" db="EMBL/GenBank/DDBJ databases">
        <title>Two novel Cytobacillus novel species.</title>
        <authorList>
            <person name="Liu G."/>
        </authorList>
    </citation>
    <scope>NUCLEOTIDE SEQUENCE [LARGE SCALE GENOMIC DNA]</scope>
    <source>
        <strain evidence="5 6">FJAT-53684</strain>
    </source>
</reference>
<dbReference type="SUPFAM" id="SSF55785">
    <property type="entry name" value="PYP-like sensor domain (PAS domain)"/>
    <property type="match status" value="2"/>
</dbReference>
<dbReference type="Pfam" id="PF00989">
    <property type="entry name" value="PAS"/>
    <property type="match status" value="1"/>
</dbReference>
<dbReference type="InterPro" id="IPR043128">
    <property type="entry name" value="Rev_trsase/Diguanyl_cyclase"/>
</dbReference>
<evidence type="ECO:0000259" key="1">
    <source>
        <dbReference type="PROSITE" id="PS50112"/>
    </source>
</evidence>
<evidence type="ECO:0000259" key="2">
    <source>
        <dbReference type="PROSITE" id="PS50113"/>
    </source>
</evidence>
<feature type="domain" description="PAC" evidence="2">
    <location>
        <begin position="94"/>
        <end position="151"/>
    </location>
</feature>
<dbReference type="InterPro" id="IPR001610">
    <property type="entry name" value="PAC"/>
</dbReference>
<dbReference type="Pfam" id="PF08448">
    <property type="entry name" value="PAS_4"/>
    <property type="match status" value="1"/>
</dbReference>
<feature type="domain" description="GGDEF" evidence="4">
    <location>
        <begin position="308"/>
        <end position="440"/>
    </location>
</feature>
<dbReference type="Pfam" id="PF00990">
    <property type="entry name" value="GGDEF"/>
    <property type="match status" value="1"/>
</dbReference>
<dbReference type="Gene3D" id="3.30.70.270">
    <property type="match status" value="1"/>
</dbReference>
<comment type="caution">
    <text evidence="5">The sequence shown here is derived from an EMBL/GenBank/DDBJ whole genome shotgun (WGS) entry which is preliminary data.</text>
</comment>
<dbReference type="InterPro" id="IPR000700">
    <property type="entry name" value="PAS-assoc_C"/>
</dbReference>
<dbReference type="CDD" id="cd01949">
    <property type="entry name" value="GGDEF"/>
    <property type="match status" value="1"/>
</dbReference>
<feature type="domain" description="EAL" evidence="3">
    <location>
        <begin position="449"/>
        <end position="700"/>
    </location>
</feature>
<dbReference type="SMART" id="SM00052">
    <property type="entry name" value="EAL"/>
    <property type="match status" value="1"/>
</dbReference>
<accession>A0ABW6JXY6</accession>
<evidence type="ECO:0000259" key="4">
    <source>
        <dbReference type="PROSITE" id="PS50887"/>
    </source>
</evidence>
<dbReference type="InterPro" id="IPR052155">
    <property type="entry name" value="Biofilm_reg_signaling"/>
</dbReference>
<evidence type="ECO:0000313" key="6">
    <source>
        <dbReference type="Proteomes" id="UP001601058"/>
    </source>
</evidence>
<dbReference type="InterPro" id="IPR000014">
    <property type="entry name" value="PAS"/>
</dbReference>
<dbReference type="InterPro" id="IPR013767">
    <property type="entry name" value="PAS_fold"/>
</dbReference>
<dbReference type="CDD" id="cd00130">
    <property type="entry name" value="PAS"/>
    <property type="match status" value="2"/>
</dbReference>
<dbReference type="InterPro" id="IPR000160">
    <property type="entry name" value="GGDEF_dom"/>
</dbReference>
<dbReference type="EMBL" id="JBIACJ010000001">
    <property type="protein sequence ID" value="MFE8695372.1"/>
    <property type="molecule type" value="Genomic_DNA"/>
</dbReference>
<dbReference type="Proteomes" id="UP001601058">
    <property type="component" value="Unassembled WGS sequence"/>
</dbReference>
<dbReference type="NCBIfam" id="TIGR00229">
    <property type="entry name" value="sensory_box"/>
    <property type="match status" value="2"/>
</dbReference>
<dbReference type="SMART" id="SM00091">
    <property type="entry name" value="PAS"/>
    <property type="match status" value="1"/>
</dbReference>
<dbReference type="RefSeq" id="WP_389215324.1">
    <property type="nucleotide sequence ID" value="NZ_JBIACJ010000001.1"/>
</dbReference>
<evidence type="ECO:0000259" key="3">
    <source>
        <dbReference type="PROSITE" id="PS50883"/>
    </source>
</evidence>
<evidence type="ECO:0000313" key="5">
    <source>
        <dbReference type="EMBL" id="MFE8695372.1"/>
    </source>
</evidence>
<dbReference type="InterPro" id="IPR035965">
    <property type="entry name" value="PAS-like_dom_sf"/>
</dbReference>
<dbReference type="PANTHER" id="PTHR44757:SF2">
    <property type="entry name" value="BIOFILM ARCHITECTURE MAINTENANCE PROTEIN MBAA"/>
    <property type="match status" value="1"/>
</dbReference>
<dbReference type="CDD" id="cd01948">
    <property type="entry name" value="EAL"/>
    <property type="match status" value="1"/>
</dbReference>
<dbReference type="SUPFAM" id="SSF55073">
    <property type="entry name" value="Nucleotide cyclase"/>
    <property type="match status" value="1"/>
</dbReference>
<gene>
    <name evidence="5" type="ORF">ACFYKT_03250</name>
</gene>